<sequence length="134" mass="16074">MTRLERTTELFVRRLYEAAFIDQSMLLNTRFHIWLSDIKTTEASVKSLDHVTVYLCSTMWHETYDEMMTFISSLFRLDRYRPKHRSQKDRLSLEGHIYFDDAFIEETNEQSGKKTLYANTHVALLVRVIEEVFR</sequence>
<gene>
    <name evidence="1" type="primary">chs-2</name>
    <name evidence="1" type="ORF">AOXY_G6490</name>
</gene>
<comment type="caution">
    <text evidence="1">The sequence shown here is derived from an EMBL/GenBank/DDBJ whole genome shotgun (WGS) entry which is preliminary data.</text>
</comment>
<dbReference type="Proteomes" id="UP001230051">
    <property type="component" value="Unassembled WGS sequence"/>
</dbReference>
<protein>
    <submittedName>
        <fullName evidence="1">Chitin synthase chs-1-like</fullName>
    </submittedName>
</protein>
<proteinExistence type="predicted"/>
<accession>A0AAD8GC75</accession>
<evidence type="ECO:0000313" key="1">
    <source>
        <dbReference type="EMBL" id="KAK1171622.1"/>
    </source>
</evidence>
<organism evidence="1 2">
    <name type="scientific">Acipenser oxyrinchus oxyrinchus</name>
    <dbReference type="NCBI Taxonomy" id="40147"/>
    <lineage>
        <taxon>Eukaryota</taxon>
        <taxon>Metazoa</taxon>
        <taxon>Chordata</taxon>
        <taxon>Craniata</taxon>
        <taxon>Vertebrata</taxon>
        <taxon>Euteleostomi</taxon>
        <taxon>Actinopterygii</taxon>
        <taxon>Chondrostei</taxon>
        <taxon>Acipenseriformes</taxon>
        <taxon>Acipenseridae</taxon>
        <taxon>Acipenser</taxon>
    </lineage>
</organism>
<dbReference type="AlphaFoldDB" id="A0AAD8GC75"/>
<dbReference type="EMBL" id="JAGXEW010000005">
    <property type="protein sequence ID" value="KAK1171622.1"/>
    <property type="molecule type" value="Genomic_DNA"/>
</dbReference>
<evidence type="ECO:0000313" key="2">
    <source>
        <dbReference type="Proteomes" id="UP001230051"/>
    </source>
</evidence>
<reference evidence="1" key="1">
    <citation type="submission" date="2022-02" db="EMBL/GenBank/DDBJ databases">
        <title>Atlantic sturgeon de novo genome assembly.</title>
        <authorList>
            <person name="Stock M."/>
            <person name="Klopp C."/>
            <person name="Guiguen Y."/>
            <person name="Cabau C."/>
            <person name="Parinello H."/>
            <person name="Santidrian Yebra-Pimentel E."/>
            <person name="Kuhl H."/>
            <person name="Dirks R.P."/>
            <person name="Guessner J."/>
            <person name="Wuertz S."/>
            <person name="Du K."/>
            <person name="Schartl M."/>
        </authorList>
    </citation>
    <scope>NUCLEOTIDE SEQUENCE</scope>
    <source>
        <strain evidence="1">STURGEONOMICS-FGT-2020</strain>
        <tissue evidence="1">Whole blood</tissue>
    </source>
</reference>
<keyword evidence="2" id="KW-1185">Reference proteome</keyword>
<name>A0AAD8GC75_ACIOX</name>